<evidence type="ECO:0000256" key="1">
    <source>
        <dbReference type="SAM" id="SignalP"/>
    </source>
</evidence>
<dbReference type="AlphaFoldDB" id="A0ABD3MPP7"/>
<feature type="chain" id="PRO_5044783894" evidence="1">
    <location>
        <begin position="23"/>
        <end position="323"/>
    </location>
</feature>
<evidence type="ECO:0000313" key="2">
    <source>
        <dbReference type="EMBL" id="KAL3762480.1"/>
    </source>
</evidence>
<dbReference type="Proteomes" id="UP001530293">
    <property type="component" value="Unassembled WGS sequence"/>
</dbReference>
<reference evidence="2 3" key="1">
    <citation type="submission" date="2024-10" db="EMBL/GenBank/DDBJ databases">
        <title>Updated reference genomes for cyclostephanoid diatoms.</title>
        <authorList>
            <person name="Roberts W.R."/>
            <person name="Alverson A.J."/>
        </authorList>
    </citation>
    <scope>NUCLEOTIDE SEQUENCE [LARGE SCALE GENOMIC DNA]</scope>
    <source>
        <strain evidence="2 3">AJA232-27</strain>
    </source>
</reference>
<sequence>MMFDPCRRSFPMIAILYAVVLAALHPLVVESATRRRELGVLHSDEYTESVLTLKSSNADVPVGFTAKEHAKIASMLDTTKEMMDTANALIQQESTQMEGRKMMEEATTMFQEVKSHLRQKLPNTDPTATKREVNRELLRQKYSNHNVQMAAEDEERGLDVSRRIYETVITFPECLEQLFENCLNLVNTQVTELGLDSYEIVVHEKRNINQPGYNKVVIITDTLAERVVGQFGDGVVSYPYQWDDAVLGSRILSVDGKWNCFGYSPDACCDQIKQSAPNPNTKGDNIECHIFVPYGGVGNPKRQDRIIINLSPDGRVQEPPIIT</sequence>
<dbReference type="EMBL" id="JALLBG020000135">
    <property type="protein sequence ID" value="KAL3762480.1"/>
    <property type="molecule type" value="Genomic_DNA"/>
</dbReference>
<accession>A0ABD3MPP7</accession>
<keyword evidence="1" id="KW-0732">Signal</keyword>
<evidence type="ECO:0000313" key="3">
    <source>
        <dbReference type="Proteomes" id="UP001530293"/>
    </source>
</evidence>
<comment type="caution">
    <text evidence="2">The sequence shown here is derived from an EMBL/GenBank/DDBJ whole genome shotgun (WGS) entry which is preliminary data.</text>
</comment>
<gene>
    <name evidence="2" type="ORF">ACHAWU_008183</name>
</gene>
<protein>
    <submittedName>
        <fullName evidence="2">Uncharacterized protein</fullName>
    </submittedName>
</protein>
<organism evidence="2 3">
    <name type="scientific">Discostella pseudostelligera</name>
    <dbReference type="NCBI Taxonomy" id="259834"/>
    <lineage>
        <taxon>Eukaryota</taxon>
        <taxon>Sar</taxon>
        <taxon>Stramenopiles</taxon>
        <taxon>Ochrophyta</taxon>
        <taxon>Bacillariophyta</taxon>
        <taxon>Coscinodiscophyceae</taxon>
        <taxon>Thalassiosirophycidae</taxon>
        <taxon>Stephanodiscales</taxon>
        <taxon>Stephanodiscaceae</taxon>
        <taxon>Discostella</taxon>
    </lineage>
</organism>
<keyword evidence="3" id="KW-1185">Reference proteome</keyword>
<name>A0ABD3MPP7_9STRA</name>
<feature type="signal peptide" evidence="1">
    <location>
        <begin position="1"/>
        <end position="22"/>
    </location>
</feature>
<proteinExistence type="predicted"/>